<sequence length="209" mass="23764">MLLLLVSNSRLFRNCTIQPPKGSVTNGWTHWETINIFYSFNNFNFCLSDDLIKFALSIPSTRLPSIKALTVNAPDSHKLRSYEWKDVGNVISKMSGLRNCRLLIIATPDDVGQATAGARHTKRIISPIKTWETRDAILTWNPTFKFISQWPSDGAKDSTRFGKNLITVGNLRSLSMKCDFSTNLDIYFPERVLVVIERTIWKGIKPPFP</sequence>
<organism evidence="1 2">
    <name type="scientific">Lindgomyces ingoldianus</name>
    <dbReference type="NCBI Taxonomy" id="673940"/>
    <lineage>
        <taxon>Eukaryota</taxon>
        <taxon>Fungi</taxon>
        <taxon>Dikarya</taxon>
        <taxon>Ascomycota</taxon>
        <taxon>Pezizomycotina</taxon>
        <taxon>Dothideomycetes</taxon>
        <taxon>Pleosporomycetidae</taxon>
        <taxon>Pleosporales</taxon>
        <taxon>Lindgomycetaceae</taxon>
        <taxon>Lindgomyces</taxon>
    </lineage>
</organism>
<name>A0ACB6R5N6_9PLEO</name>
<evidence type="ECO:0000313" key="1">
    <source>
        <dbReference type="EMBL" id="KAF2474619.1"/>
    </source>
</evidence>
<gene>
    <name evidence="1" type="ORF">BDR25DRAFT_351158</name>
</gene>
<proteinExistence type="predicted"/>
<evidence type="ECO:0000313" key="2">
    <source>
        <dbReference type="Proteomes" id="UP000799755"/>
    </source>
</evidence>
<dbReference type="Proteomes" id="UP000799755">
    <property type="component" value="Unassembled WGS sequence"/>
</dbReference>
<comment type="caution">
    <text evidence="1">The sequence shown here is derived from an EMBL/GenBank/DDBJ whole genome shotgun (WGS) entry which is preliminary data.</text>
</comment>
<reference evidence="1" key="1">
    <citation type="journal article" date="2020" name="Stud. Mycol.">
        <title>101 Dothideomycetes genomes: a test case for predicting lifestyles and emergence of pathogens.</title>
        <authorList>
            <person name="Haridas S."/>
            <person name="Albert R."/>
            <person name="Binder M."/>
            <person name="Bloem J."/>
            <person name="Labutti K."/>
            <person name="Salamov A."/>
            <person name="Andreopoulos B."/>
            <person name="Baker S."/>
            <person name="Barry K."/>
            <person name="Bills G."/>
            <person name="Bluhm B."/>
            <person name="Cannon C."/>
            <person name="Castanera R."/>
            <person name="Culley D."/>
            <person name="Daum C."/>
            <person name="Ezra D."/>
            <person name="Gonzalez J."/>
            <person name="Henrissat B."/>
            <person name="Kuo A."/>
            <person name="Liang C."/>
            <person name="Lipzen A."/>
            <person name="Lutzoni F."/>
            <person name="Magnuson J."/>
            <person name="Mondo S."/>
            <person name="Nolan M."/>
            <person name="Ohm R."/>
            <person name="Pangilinan J."/>
            <person name="Park H.-J."/>
            <person name="Ramirez L."/>
            <person name="Alfaro M."/>
            <person name="Sun H."/>
            <person name="Tritt A."/>
            <person name="Yoshinaga Y."/>
            <person name="Zwiers L.-H."/>
            <person name="Turgeon B."/>
            <person name="Goodwin S."/>
            <person name="Spatafora J."/>
            <person name="Crous P."/>
            <person name="Grigoriev I."/>
        </authorList>
    </citation>
    <scope>NUCLEOTIDE SEQUENCE</scope>
    <source>
        <strain evidence="1">ATCC 200398</strain>
    </source>
</reference>
<dbReference type="EMBL" id="MU003497">
    <property type="protein sequence ID" value="KAF2474619.1"/>
    <property type="molecule type" value="Genomic_DNA"/>
</dbReference>
<protein>
    <submittedName>
        <fullName evidence="1">Uncharacterized protein</fullName>
    </submittedName>
</protein>
<keyword evidence="2" id="KW-1185">Reference proteome</keyword>
<accession>A0ACB6R5N6</accession>